<feature type="transmembrane region" description="Helical" evidence="1">
    <location>
        <begin position="76"/>
        <end position="98"/>
    </location>
</feature>
<organism evidence="2 3">
    <name type="scientific">Brachyspira intermedia (strain ATCC 51140 / PWS/A)</name>
    <name type="common">Serpulina intermedia</name>
    <dbReference type="NCBI Taxonomy" id="1045858"/>
    <lineage>
        <taxon>Bacteria</taxon>
        <taxon>Pseudomonadati</taxon>
        <taxon>Spirochaetota</taxon>
        <taxon>Spirochaetia</taxon>
        <taxon>Brachyspirales</taxon>
        <taxon>Brachyspiraceae</taxon>
        <taxon>Brachyspira</taxon>
    </lineage>
</organism>
<feature type="transmembrane region" description="Helical" evidence="1">
    <location>
        <begin position="183"/>
        <end position="209"/>
    </location>
</feature>
<dbReference type="RefSeq" id="WP_014487312.1">
    <property type="nucleotide sequence ID" value="NC_017243.1"/>
</dbReference>
<dbReference type="Proteomes" id="UP000008522">
    <property type="component" value="Chromosome"/>
</dbReference>
<accession>G0EL94</accession>
<evidence type="ECO:0008006" key="4">
    <source>
        <dbReference type="Google" id="ProtNLM"/>
    </source>
</evidence>
<dbReference type="EMBL" id="CP002874">
    <property type="protein sequence ID" value="AEM21472.1"/>
    <property type="molecule type" value="Genomic_DNA"/>
</dbReference>
<name>G0EL94_BRAIP</name>
<evidence type="ECO:0000313" key="2">
    <source>
        <dbReference type="EMBL" id="AEM21472.1"/>
    </source>
</evidence>
<keyword evidence="1" id="KW-1133">Transmembrane helix</keyword>
<dbReference type="KEGG" id="bip:Bint_0847"/>
<feature type="transmembrane region" description="Helical" evidence="1">
    <location>
        <begin position="221"/>
        <end position="242"/>
    </location>
</feature>
<dbReference type="PATRIC" id="fig|1045858.4.peg.847"/>
<feature type="transmembrane region" description="Helical" evidence="1">
    <location>
        <begin position="254"/>
        <end position="276"/>
    </location>
</feature>
<reference evidence="2 3" key="1">
    <citation type="journal article" date="2011" name="BMC Genomics">
        <title>Complete genome sequence of Brachyspira intermedia reveals unique genomic features in Brachyspira species and phage-mediated horizontal gene transfer.</title>
        <authorList>
            <person name="Hafstrom T."/>
            <person name="Jansson D.S."/>
            <person name="Segerman B."/>
        </authorList>
    </citation>
    <scope>NUCLEOTIDE SEQUENCE [LARGE SCALE GENOMIC DNA]</scope>
    <source>
        <strain evidence="3">ATCC 51140 / PWS/A</strain>
    </source>
</reference>
<keyword evidence="1" id="KW-0472">Membrane</keyword>
<feature type="transmembrane region" description="Helical" evidence="1">
    <location>
        <begin position="33"/>
        <end position="56"/>
    </location>
</feature>
<dbReference type="eggNOG" id="ENOG502Z81H">
    <property type="taxonomic scope" value="Bacteria"/>
</dbReference>
<dbReference type="OrthoDB" id="306941at2"/>
<protein>
    <recommendedName>
        <fullName evidence="4">Transmembrane protein</fullName>
    </recommendedName>
</protein>
<feature type="transmembrane region" description="Helical" evidence="1">
    <location>
        <begin position="288"/>
        <end position="305"/>
    </location>
</feature>
<gene>
    <name evidence="2" type="ordered locus">Bint_0847</name>
</gene>
<evidence type="ECO:0000256" key="1">
    <source>
        <dbReference type="SAM" id="Phobius"/>
    </source>
</evidence>
<sequence length="424" mass="48787">MEENNIQNNITNEKTNVINDINNKIGKILENNLISNLIIIAIGFIASLAMTIYFYLKIVNIAKLIDGIYSTSNSNIFSIDIFYFYIFYFLCFSLIFYINKNFNLKNILITFLSVIFILIVDLSTSFFIRSVAIDNNDFFLQISIIKYIFSVIIFFIIIALSYNGFQVLNSKTISEFFTFSADISIFAGLIAGIVSTVFGIFAAIVIFLIKDIISSLDEKIIFKLILLSISFLSSIFPFLVYTVYRKMKTNISIYLSRILMPFSLLFIFILLILLLMPDISPYDNRVSFILYNIMLAIIVLNMFFIRIDYKSSIFTKALYIVLPIIAIIFDILVLTSSLYRLIEYGISPNKITLIGTNLIMLGNLIFITFFNIKSILIIFKKSDNIPNIKEITIGDTKSVFYIYIYGIWAFIACFIIPVLFSFFQ</sequence>
<feature type="transmembrane region" description="Helical" evidence="1">
    <location>
        <begin position="359"/>
        <end position="379"/>
    </location>
</feature>
<dbReference type="GeneID" id="44969398"/>
<proteinExistence type="predicted"/>
<feature type="transmembrane region" description="Helical" evidence="1">
    <location>
        <begin position="317"/>
        <end position="339"/>
    </location>
</feature>
<feature type="transmembrane region" description="Helical" evidence="1">
    <location>
        <begin position="400"/>
        <end position="423"/>
    </location>
</feature>
<feature type="transmembrane region" description="Helical" evidence="1">
    <location>
        <begin position="138"/>
        <end position="162"/>
    </location>
</feature>
<evidence type="ECO:0000313" key="3">
    <source>
        <dbReference type="Proteomes" id="UP000008522"/>
    </source>
</evidence>
<keyword evidence="1" id="KW-0812">Transmembrane</keyword>
<feature type="transmembrane region" description="Helical" evidence="1">
    <location>
        <begin position="107"/>
        <end position="132"/>
    </location>
</feature>
<dbReference type="HOGENOM" id="CLU_663376_0_0_12"/>
<dbReference type="AlphaFoldDB" id="G0EL94"/>
<keyword evidence="3" id="KW-1185">Reference proteome</keyword>